<sequence length="58" mass="6939">MLKDFTSDQKFYIYHHLNVLGLERGLSQIGHRINRSEKAIKELYFQLHKKQKSHQTAI</sequence>
<dbReference type="AlphaFoldDB" id="A0A941APN6"/>
<comment type="caution">
    <text evidence="1">The sequence shown here is derived from an EMBL/GenBank/DDBJ whole genome shotgun (WGS) entry which is preliminary data.</text>
</comment>
<dbReference type="RefSeq" id="WP_210595960.1">
    <property type="nucleotide sequence ID" value="NZ_JAGKSQ010000002.1"/>
</dbReference>
<proteinExistence type="predicted"/>
<name>A0A941APN6_9BACI</name>
<protein>
    <submittedName>
        <fullName evidence="1">Uncharacterized protein</fullName>
    </submittedName>
</protein>
<accession>A0A941APN6</accession>
<evidence type="ECO:0000313" key="1">
    <source>
        <dbReference type="EMBL" id="MBP3950308.1"/>
    </source>
</evidence>
<dbReference type="EMBL" id="JAGKSQ010000002">
    <property type="protein sequence ID" value="MBP3950308.1"/>
    <property type="molecule type" value="Genomic_DNA"/>
</dbReference>
<gene>
    <name evidence="1" type="ORF">J7W16_04125</name>
</gene>
<keyword evidence="2" id="KW-1185">Reference proteome</keyword>
<evidence type="ECO:0000313" key="2">
    <source>
        <dbReference type="Proteomes" id="UP000678228"/>
    </source>
</evidence>
<reference evidence="1" key="1">
    <citation type="submission" date="2021-03" db="EMBL/GenBank/DDBJ databases">
        <title>Bacillus suaedae sp. nov., isolated from Suaeda aralocaspica.</title>
        <authorList>
            <person name="Lei R.F.R."/>
        </authorList>
    </citation>
    <scope>NUCLEOTIDE SEQUENCE</scope>
    <source>
        <strain evidence="1">YZJH907-2</strain>
    </source>
</reference>
<organism evidence="1 2">
    <name type="scientific">Halalkalibacter suaedae</name>
    <dbReference type="NCBI Taxonomy" id="2822140"/>
    <lineage>
        <taxon>Bacteria</taxon>
        <taxon>Bacillati</taxon>
        <taxon>Bacillota</taxon>
        <taxon>Bacilli</taxon>
        <taxon>Bacillales</taxon>
        <taxon>Bacillaceae</taxon>
        <taxon>Halalkalibacter</taxon>
    </lineage>
</organism>
<dbReference type="Proteomes" id="UP000678228">
    <property type="component" value="Unassembled WGS sequence"/>
</dbReference>